<dbReference type="Gene3D" id="2.60.40.650">
    <property type="match status" value="1"/>
</dbReference>
<feature type="domain" description="Moybdenum cofactor oxidoreductase dimerisation" evidence="6">
    <location>
        <begin position="300"/>
        <end position="409"/>
    </location>
</feature>
<evidence type="ECO:0000256" key="4">
    <source>
        <dbReference type="ARBA" id="ARBA00023002"/>
    </source>
</evidence>
<dbReference type="PRINTS" id="PR00407">
    <property type="entry name" value="EUMOPTERIN"/>
</dbReference>
<name>A0A0C4YP86_9BURK</name>
<evidence type="ECO:0000313" key="8">
    <source>
        <dbReference type="Proteomes" id="UP000031843"/>
    </source>
</evidence>
<evidence type="ECO:0000259" key="6">
    <source>
        <dbReference type="Pfam" id="PF03404"/>
    </source>
</evidence>
<accession>A0A0C4YP86</accession>
<dbReference type="Proteomes" id="UP000031843">
    <property type="component" value="Chromosome secondary"/>
</dbReference>
<dbReference type="InterPro" id="IPR006311">
    <property type="entry name" value="TAT_signal"/>
</dbReference>
<dbReference type="InterPro" id="IPR000572">
    <property type="entry name" value="OxRdtase_Mopterin-bd_dom"/>
</dbReference>
<dbReference type="Pfam" id="PF03404">
    <property type="entry name" value="Mo-co_dimer"/>
    <property type="match status" value="1"/>
</dbReference>
<dbReference type="PANTHER" id="PTHR19372">
    <property type="entry name" value="SULFITE REDUCTASE"/>
    <property type="match status" value="1"/>
</dbReference>
<dbReference type="Pfam" id="PF00174">
    <property type="entry name" value="Oxidored_molyb"/>
    <property type="match status" value="1"/>
</dbReference>
<dbReference type="GO" id="GO:0043546">
    <property type="term" value="F:molybdopterin cofactor binding"/>
    <property type="evidence" value="ECO:0007669"/>
    <property type="project" value="TreeGrafter"/>
</dbReference>
<dbReference type="GO" id="GO:0009703">
    <property type="term" value="F:nitrate reductase (NADH) activity"/>
    <property type="evidence" value="ECO:0007669"/>
    <property type="project" value="UniProtKB-EC"/>
</dbReference>
<protein>
    <submittedName>
        <fullName evidence="7">Nitrate reductase [NADH]</fullName>
        <ecNumber evidence="7">1.7.1.1</ecNumber>
    </submittedName>
</protein>
<dbReference type="EMBL" id="CP010537">
    <property type="protein sequence ID" value="AJG24305.1"/>
    <property type="molecule type" value="Genomic_DNA"/>
</dbReference>
<keyword evidence="8" id="KW-1185">Reference proteome</keyword>
<dbReference type="InterPro" id="IPR014756">
    <property type="entry name" value="Ig_E-set"/>
</dbReference>
<dbReference type="Gene3D" id="3.90.420.10">
    <property type="entry name" value="Oxidoreductase, molybdopterin-binding domain"/>
    <property type="match status" value="1"/>
</dbReference>
<keyword evidence="3" id="KW-0479">Metal-binding</keyword>
<dbReference type="InterPro" id="IPR005066">
    <property type="entry name" value="MoCF_OxRdtse_dimer"/>
</dbReference>
<comment type="cofactor">
    <cofactor evidence="1">
        <name>Mo-molybdopterin</name>
        <dbReference type="ChEBI" id="CHEBI:71302"/>
    </cofactor>
</comment>
<dbReference type="GO" id="GO:0030151">
    <property type="term" value="F:molybdenum ion binding"/>
    <property type="evidence" value="ECO:0007669"/>
    <property type="project" value="InterPro"/>
</dbReference>
<gene>
    <name evidence="7" type="ORF">RR42_s2724</name>
</gene>
<dbReference type="FunFam" id="3.90.420.10:FF:000007">
    <property type="entry name" value="Sulfite:cytochrome c oxidoreductase subunit A"/>
    <property type="match status" value="1"/>
</dbReference>
<dbReference type="STRING" id="68895.RR42_s2724"/>
<dbReference type="EC" id="1.7.1.1" evidence="7"/>
<dbReference type="AlphaFoldDB" id="A0A0C4YP86"/>
<dbReference type="KEGG" id="cbw:RR42_s2724"/>
<evidence type="ECO:0000313" key="7">
    <source>
        <dbReference type="EMBL" id="AJG24305.1"/>
    </source>
</evidence>
<dbReference type="GO" id="GO:0006790">
    <property type="term" value="P:sulfur compound metabolic process"/>
    <property type="evidence" value="ECO:0007669"/>
    <property type="project" value="TreeGrafter"/>
</dbReference>
<keyword evidence="4 7" id="KW-0560">Oxidoreductase</keyword>
<dbReference type="GO" id="GO:0008482">
    <property type="term" value="F:sulfite oxidase activity"/>
    <property type="evidence" value="ECO:0007669"/>
    <property type="project" value="TreeGrafter"/>
</dbReference>
<sequence length="418" mass="44913">MGRGHQSVPPQPGRRGALRSLGALGAGAALTHPALQALAATAADARIELPFENGERELVAFPQKRPLILLTSRPPQLETPFGVFNEGPITPNDAFFVRYHWSGIPTSIDPQTYRLRVGGKVNAPLELSLDEIKRLATPVDLVAVNQCSGNSRGFFSPRANGGQLGNGAMGNARWTGVPLKALLDKAGVQAGAMQVSFDGIDHPPLQGGPDFVKALAIDHALDGEVMLAWAMNGADLPMLNGYPLRLIVPGYYGTYWVKHLADIQVLDKPFDGFWMNAAYRIPDNPCACVAPGTAPAHTVPINRFNVRSFITSVADGGRVPAGRQTVLRGIAFDGGHGVDEVALSTDGGRTWRAAQLGKDLGRYSFREWTAAFTPPRKGEYELKVRASNRIGQSQPLTALWNPAGYMRNVVETTRVVAA</sequence>
<dbReference type="SUPFAM" id="SSF56524">
    <property type="entry name" value="Oxidoreductase molybdopterin-binding domain"/>
    <property type="match status" value="1"/>
</dbReference>
<feature type="domain" description="Oxidoreductase molybdopterin-binding" evidence="5">
    <location>
        <begin position="104"/>
        <end position="274"/>
    </location>
</feature>
<dbReference type="InterPro" id="IPR036374">
    <property type="entry name" value="OxRdtase_Mopterin-bd_sf"/>
</dbReference>
<dbReference type="OrthoDB" id="9795587at2"/>
<reference evidence="7 8" key="1">
    <citation type="journal article" date="2015" name="Genome Announc.">
        <title>Complete Genome Sequence of Cupriavidus basilensis 4G11, Isolated from the Oak Ridge Field Research Center Site.</title>
        <authorList>
            <person name="Ray J."/>
            <person name="Waters R.J."/>
            <person name="Skerker J.M."/>
            <person name="Kuehl J.V."/>
            <person name="Price M.N."/>
            <person name="Huang J."/>
            <person name="Chakraborty R."/>
            <person name="Arkin A.P."/>
            <person name="Deutschbauer A."/>
        </authorList>
    </citation>
    <scope>NUCLEOTIDE SEQUENCE [LARGE SCALE GENOMIC DNA]</scope>
    <source>
        <strain evidence="7">4G11</strain>
    </source>
</reference>
<evidence type="ECO:0000256" key="3">
    <source>
        <dbReference type="ARBA" id="ARBA00022723"/>
    </source>
</evidence>
<dbReference type="RefSeq" id="WP_043356392.1">
    <property type="nucleotide sequence ID" value="NZ_CP010537.1"/>
</dbReference>
<keyword evidence="2" id="KW-0500">Molybdenum</keyword>
<organism evidence="7 8">
    <name type="scientific">Cupriavidus basilensis</name>
    <dbReference type="NCBI Taxonomy" id="68895"/>
    <lineage>
        <taxon>Bacteria</taxon>
        <taxon>Pseudomonadati</taxon>
        <taxon>Pseudomonadota</taxon>
        <taxon>Betaproteobacteria</taxon>
        <taxon>Burkholderiales</taxon>
        <taxon>Burkholderiaceae</taxon>
        <taxon>Cupriavidus</taxon>
    </lineage>
</organism>
<evidence type="ECO:0000256" key="2">
    <source>
        <dbReference type="ARBA" id="ARBA00022505"/>
    </source>
</evidence>
<dbReference type="PROSITE" id="PS51318">
    <property type="entry name" value="TAT"/>
    <property type="match status" value="1"/>
</dbReference>
<evidence type="ECO:0000259" key="5">
    <source>
        <dbReference type="Pfam" id="PF00174"/>
    </source>
</evidence>
<dbReference type="SUPFAM" id="SSF81296">
    <property type="entry name" value="E set domains"/>
    <property type="match status" value="1"/>
</dbReference>
<dbReference type="InterPro" id="IPR008335">
    <property type="entry name" value="Mopterin_OxRdtase_euk"/>
</dbReference>
<dbReference type="GO" id="GO:0020037">
    <property type="term" value="F:heme binding"/>
    <property type="evidence" value="ECO:0007669"/>
    <property type="project" value="TreeGrafter"/>
</dbReference>
<proteinExistence type="predicted"/>
<dbReference type="PANTHER" id="PTHR19372:SF7">
    <property type="entry name" value="SULFITE OXIDASE, MITOCHONDRIAL"/>
    <property type="match status" value="1"/>
</dbReference>
<evidence type="ECO:0000256" key="1">
    <source>
        <dbReference type="ARBA" id="ARBA00001924"/>
    </source>
</evidence>